<keyword evidence="2" id="KW-1185">Reference proteome</keyword>
<evidence type="ECO:0008006" key="3">
    <source>
        <dbReference type="Google" id="ProtNLM"/>
    </source>
</evidence>
<dbReference type="Pfam" id="PF13599">
    <property type="entry name" value="Pentapeptide_4"/>
    <property type="match status" value="1"/>
</dbReference>
<evidence type="ECO:0000313" key="1">
    <source>
        <dbReference type="EMBL" id="GAA4457791.1"/>
    </source>
</evidence>
<reference evidence="2" key="1">
    <citation type="journal article" date="2019" name="Int. J. Syst. Evol. Microbiol.">
        <title>The Global Catalogue of Microorganisms (GCM) 10K type strain sequencing project: providing services to taxonomists for standard genome sequencing and annotation.</title>
        <authorList>
            <consortium name="The Broad Institute Genomics Platform"/>
            <consortium name="The Broad Institute Genome Sequencing Center for Infectious Disease"/>
            <person name="Wu L."/>
            <person name="Ma J."/>
        </authorList>
    </citation>
    <scope>NUCLEOTIDE SEQUENCE [LARGE SCALE GENOMIC DNA]</scope>
    <source>
        <strain evidence="2">JCM 31921</strain>
    </source>
</reference>
<dbReference type="Proteomes" id="UP001501410">
    <property type="component" value="Unassembled WGS sequence"/>
</dbReference>
<name>A0ABP8MZ85_9BACT</name>
<gene>
    <name evidence="1" type="ORF">GCM10023092_25040</name>
</gene>
<dbReference type="Gene3D" id="2.160.20.80">
    <property type="entry name" value="E3 ubiquitin-protein ligase SopA"/>
    <property type="match status" value="1"/>
</dbReference>
<dbReference type="InterPro" id="IPR001646">
    <property type="entry name" value="5peptide_repeat"/>
</dbReference>
<accession>A0ABP8MZ85</accession>
<sequence>MMRMRDTVWNECSFDDCKMLGLRWDECSASGLSLSFKNCQLDHSVFYKLKLPGTTFNSCRLLQCDFSETDLSGCIFSGSDLSDALFDRTKLDKADFRCANNYRIHPERNSIKKARFSYDGITGLLSSYDIRIDP</sequence>
<dbReference type="EMBL" id="BAABEZ010000024">
    <property type="protein sequence ID" value="GAA4457791.1"/>
    <property type="molecule type" value="Genomic_DNA"/>
</dbReference>
<protein>
    <recommendedName>
        <fullName evidence="3">Pentapeptide repeat-containing protein</fullName>
    </recommendedName>
</protein>
<dbReference type="SUPFAM" id="SSF141571">
    <property type="entry name" value="Pentapeptide repeat-like"/>
    <property type="match status" value="1"/>
</dbReference>
<organism evidence="1 2">
    <name type="scientific">Rurimicrobium arvi</name>
    <dbReference type="NCBI Taxonomy" id="2049916"/>
    <lineage>
        <taxon>Bacteria</taxon>
        <taxon>Pseudomonadati</taxon>
        <taxon>Bacteroidota</taxon>
        <taxon>Chitinophagia</taxon>
        <taxon>Chitinophagales</taxon>
        <taxon>Chitinophagaceae</taxon>
        <taxon>Rurimicrobium</taxon>
    </lineage>
</organism>
<proteinExistence type="predicted"/>
<dbReference type="PANTHER" id="PTHR42999:SF1">
    <property type="entry name" value="PENTAPEPTIDE REPEAT-CONTAINING PROTEIN"/>
    <property type="match status" value="1"/>
</dbReference>
<dbReference type="InterPro" id="IPR052949">
    <property type="entry name" value="PA_immunity-related"/>
</dbReference>
<comment type="caution">
    <text evidence="1">The sequence shown here is derived from an EMBL/GenBank/DDBJ whole genome shotgun (WGS) entry which is preliminary data.</text>
</comment>
<evidence type="ECO:0000313" key="2">
    <source>
        <dbReference type="Proteomes" id="UP001501410"/>
    </source>
</evidence>
<dbReference type="PANTHER" id="PTHR42999">
    <property type="entry name" value="ANTIBIOTIC RESISTANCE PROTEIN MCBG"/>
    <property type="match status" value="1"/>
</dbReference>